<evidence type="ECO:0000259" key="1">
    <source>
        <dbReference type="PROSITE" id="PS50883"/>
    </source>
</evidence>
<dbReference type="Proteomes" id="UP000717624">
    <property type="component" value="Unassembled WGS sequence"/>
</dbReference>
<dbReference type="InterPro" id="IPR050706">
    <property type="entry name" value="Cyclic-di-GMP_PDE-like"/>
</dbReference>
<proteinExistence type="predicted"/>
<evidence type="ECO:0000313" key="3">
    <source>
        <dbReference type="Proteomes" id="UP000717624"/>
    </source>
</evidence>
<keyword evidence="3" id="KW-1185">Reference proteome</keyword>
<dbReference type="GO" id="GO:0071111">
    <property type="term" value="F:cyclic-guanylate-specific phosphodiesterase activity"/>
    <property type="evidence" value="ECO:0007669"/>
    <property type="project" value="InterPro"/>
</dbReference>
<organism evidence="2 3">
    <name type="scientific">Brevibacillus fulvus</name>
    <dbReference type="NCBI Taxonomy" id="1125967"/>
    <lineage>
        <taxon>Bacteria</taxon>
        <taxon>Bacillati</taxon>
        <taxon>Bacillota</taxon>
        <taxon>Bacilli</taxon>
        <taxon>Bacillales</taxon>
        <taxon>Paenibacillaceae</taxon>
        <taxon>Brevibacillus</taxon>
    </lineage>
</organism>
<evidence type="ECO:0000313" key="2">
    <source>
        <dbReference type="EMBL" id="MBM7591401.1"/>
    </source>
</evidence>
<dbReference type="SUPFAM" id="SSF141868">
    <property type="entry name" value="EAL domain-like"/>
    <property type="match status" value="1"/>
</dbReference>
<dbReference type="AlphaFoldDB" id="A0A938Y128"/>
<protein>
    <submittedName>
        <fullName evidence="2">EAL domain-containing protein (Putative c-di-GMP-specific phosphodiesterase class I)</fullName>
    </submittedName>
</protein>
<dbReference type="PROSITE" id="PS50883">
    <property type="entry name" value="EAL"/>
    <property type="match status" value="1"/>
</dbReference>
<dbReference type="PANTHER" id="PTHR33121">
    <property type="entry name" value="CYCLIC DI-GMP PHOSPHODIESTERASE PDEF"/>
    <property type="match status" value="1"/>
</dbReference>
<accession>A0A938Y128</accession>
<gene>
    <name evidence="2" type="ORF">JOD01_003040</name>
</gene>
<dbReference type="CDD" id="cd01948">
    <property type="entry name" value="EAL"/>
    <property type="match status" value="1"/>
</dbReference>
<dbReference type="InterPro" id="IPR035919">
    <property type="entry name" value="EAL_sf"/>
</dbReference>
<feature type="domain" description="EAL" evidence="1">
    <location>
        <begin position="1"/>
        <end position="123"/>
    </location>
</feature>
<dbReference type="InterPro" id="IPR001633">
    <property type="entry name" value="EAL_dom"/>
</dbReference>
<dbReference type="EMBL" id="JAFBEB010000011">
    <property type="protein sequence ID" value="MBM7591401.1"/>
    <property type="molecule type" value="Genomic_DNA"/>
</dbReference>
<dbReference type="PANTHER" id="PTHR33121:SF70">
    <property type="entry name" value="SIGNALING PROTEIN YKOW"/>
    <property type="match status" value="1"/>
</dbReference>
<dbReference type="SMART" id="SM00052">
    <property type="entry name" value="EAL"/>
    <property type="match status" value="1"/>
</dbReference>
<name>A0A938Y128_9BACL</name>
<reference evidence="2" key="1">
    <citation type="submission" date="2021-01" db="EMBL/GenBank/DDBJ databases">
        <title>Genomic Encyclopedia of Type Strains, Phase IV (KMG-IV): sequencing the most valuable type-strain genomes for metagenomic binning, comparative biology and taxonomic classification.</title>
        <authorList>
            <person name="Goeker M."/>
        </authorList>
    </citation>
    <scope>NUCLEOTIDE SEQUENCE</scope>
    <source>
        <strain evidence="2">DSM 25523</strain>
    </source>
</reference>
<dbReference type="Gene3D" id="3.20.20.450">
    <property type="entry name" value="EAL domain"/>
    <property type="match status" value="1"/>
</dbReference>
<dbReference type="RefSeq" id="WP_338028567.1">
    <property type="nucleotide sequence ID" value="NZ_BAABIN010000031.1"/>
</dbReference>
<sequence>MVLYDINDIVRQLNEIRKLGVRISIDDFGTGYSSIGLLDRLPIDALKLDRLFTNDLETPSKRAIIHAIMLMAENLDLDVIAEGVENQEHIEFLTQLGCYVMQGYFYGKPMGNEEIAQWVKGNNPVAGQPSP</sequence>
<dbReference type="Pfam" id="PF00563">
    <property type="entry name" value="EAL"/>
    <property type="match status" value="1"/>
</dbReference>
<comment type="caution">
    <text evidence="2">The sequence shown here is derived from an EMBL/GenBank/DDBJ whole genome shotgun (WGS) entry which is preliminary data.</text>
</comment>